<dbReference type="Proteomes" id="UP001244552">
    <property type="component" value="Unassembled WGS sequence"/>
</dbReference>
<evidence type="ECO:0000313" key="3">
    <source>
        <dbReference type="Proteomes" id="UP001244552"/>
    </source>
</evidence>
<accession>A0ABU0MT38</accession>
<feature type="signal peptide" evidence="1">
    <location>
        <begin position="1"/>
        <end position="38"/>
    </location>
</feature>
<keyword evidence="3" id="KW-1185">Reference proteome</keyword>
<comment type="caution">
    <text evidence="2">The sequence shown here is derived from an EMBL/GenBank/DDBJ whole genome shotgun (WGS) entry which is preliminary data.</text>
</comment>
<sequence length="248" mass="24965">MPAAPIFLLPAASGLRRSARNLLAGTCALFAVPAAALAADAPSTSPGSGTPAALVEDVSDGVDGVQPMDYLPAGRSVALKPGQTLALSYLDSCVNETITGGSVIVGARESAVEGGKVDRHTLPCDGGKLLLATNEAGKAGVTVFRSAPIALPGMQAPLPKPDLTLFKTHPVLVLSAPGPVTIERLDVQGTEVAVIDVPGTTLDTAGREAVLQPGGLYKVSAGKKSYVVKVDAKAAGDGGPALGRLIRF</sequence>
<evidence type="ECO:0000313" key="2">
    <source>
        <dbReference type="EMBL" id="MDQ0536586.1"/>
    </source>
</evidence>
<keyword evidence="1" id="KW-0732">Signal</keyword>
<dbReference type="EMBL" id="JAUSVU010000029">
    <property type="protein sequence ID" value="MDQ0536586.1"/>
    <property type="molecule type" value="Genomic_DNA"/>
</dbReference>
<gene>
    <name evidence="2" type="ORF">QO018_005483</name>
</gene>
<evidence type="ECO:0000256" key="1">
    <source>
        <dbReference type="SAM" id="SignalP"/>
    </source>
</evidence>
<evidence type="ECO:0008006" key="4">
    <source>
        <dbReference type="Google" id="ProtNLM"/>
    </source>
</evidence>
<dbReference type="RefSeq" id="WP_246513652.1">
    <property type="nucleotide sequence ID" value="NZ_JAGINO010000029.1"/>
</dbReference>
<name>A0ABU0MT38_9PROT</name>
<organism evidence="2 3">
    <name type="scientific">Azospirillum picis</name>
    <dbReference type="NCBI Taxonomy" id="488438"/>
    <lineage>
        <taxon>Bacteria</taxon>
        <taxon>Pseudomonadati</taxon>
        <taxon>Pseudomonadota</taxon>
        <taxon>Alphaproteobacteria</taxon>
        <taxon>Rhodospirillales</taxon>
        <taxon>Azospirillaceae</taxon>
        <taxon>Azospirillum</taxon>
    </lineage>
</organism>
<proteinExistence type="predicted"/>
<reference evidence="2 3" key="1">
    <citation type="submission" date="2023-07" db="EMBL/GenBank/DDBJ databases">
        <title>Genomic Encyclopedia of Type Strains, Phase IV (KMG-IV): sequencing the most valuable type-strain genomes for metagenomic binning, comparative biology and taxonomic classification.</title>
        <authorList>
            <person name="Goeker M."/>
        </authorList>
    </citation>
    <scope>NUCLEOTIDE SEQUENCE [LARGE SCALE GENOMIC DNA]</scope>
    <source>
        <strain evidence="2 3">DSM 19922</strain>
    </source>
</reference>
<feature type="chain" id="PRO_5045527907" description="Secreted protein" evidence="1">
    <location>
        <begin position="39"/>
        <end position="248"/>
    </location>
</feature>
<protein>
    <recommendedName>
        <fullName evidence="4">Secreted protein</fullName>
    </recommendedName>
</protein>